<accession>A0A1D1W4N9</accession>
<organism evidence="1 2">
    <name type="scientific">Ramazzottius varieornatus</name>
    <name type="common">Water bear</name>
    <name type="synonym">Tardigrade</name>
    <dbReference type="NCBI Taxonomy" id="947166"/>
    <lineage>
        <taxon>Eukaryota</taxon>
        <taxon>Metazoa</taxon>
        <taxon>Ecdysozoa</taxon>
        <taxon>Tardigrada</taxon>
        <taxon>Eutardigrada</taxon>
        <taxon>Parachela</taxon>
        <taxon>Hypsibioidea</taxon>
        <taxon>Ramazzottiidae</taxon>
        <taxon>Ramazzottius</taxon>
    </lineage>
</organism>
<gene>
    <name evidence="1" type="primary">RvY_16392-1</name>
    <name evidence="1" type="synonym">RvY_16392.1</name>
    <name evidence="1" type="ORF">RvY_16392</name>
</gene>
<sequence>MLADPLQILKDTDAKVLDADSDYRADCAALDIAAVGVQLLHSGCLRPLGTGKIAQLADQSGQNGGQKLFERF</sequence>
<reference evidence="1 2" key="1">
    <citation type="journal article" date="2016" name="Nat. Commun.">
        <title>Extremotolerant tardigrade genome and improved radiotolerance of human cultured cells by tardigrade-unique protein.</title>
        <authorList>
            <person name="Hashimoto T."/>
            <person name="Horikawa D.D."/>
            <person name="Saito Y."/>
            <person name="Kuwahara H."/>
            <person name="Kozuka-Hata H."/>
            <person name="Shin-I T."/>
            <person name="Minakuchi Y."/>
            <person name="Ohishi K."/>
            <person name="Motoyama A."/>
            <person name="Aizu T."/>
            <person name="Enomoto A."/>
            <person name="Kondo K."/>
            <person name="Tanaka S."/>
            <person name="Hara Y."/>
            <person name="Koshikawa S."/>
            <person name="Sagara H."/>
            <person name="Miura T."/>
            <person name="Yokobori S."/>
            <person name="Miyagawa K."/>
            <person name="Suzuki Y."/>
            <person name="Kubo T."/>
            <person name="Oyama M."/>
            <person name="Kohara Y."/>
            <person name="Fujiyama A."/>
            <person name="Arakawa K."/>
            <person name="Katayama T."/>
            <person name="Toyoda A."/>
            <person name="Kunieda T."/>
        </authorList>
    </citation>
    <scope>NUCLEOTIDE SEQUENCE [LARGE SCALE GENOMIC DNA]</scope>
    <source>
        <strain evidence="1 2">YOKOZUNA-1</strain>
    </source>
</reference>
<evidence type="ECO:0000313" key="2">
    <source>
        <dbReference type="Proteomes" id="UP000186922"/>
    </source>
</evidence>
<keyword evidence="2" id="KW-1185">Reference proteome</keyword>
<dbReference type="EMBL" id="BDGG01000013">
    <property type="protein sequence ID" value="GAV06384.1"/>
    <property type="molecule type" value="Genomic_DNA"/>
</dbReference>
<dbReference type="AlphaFoldDB" id="A0A1D1W4N9"/>
<dbReference type="Proteomes" id="UP000186922">
    <property type="component" value="Unassembled WGS sequence"/>
</dbReference>
<proteinExistence type="predicted"/>
<name>A0A1D1W4N9_RAMVA</name>
<comment type="caution">
    <text evidence="1">The sequence shown here is derived from an EMBL/GenBank/DDBJ whole genome shotgun (WGS) entry which is preliminary data.</text>
</comment>
<evidence type="ECO:0000313" key="1">
    <source>
        <dbReference type="EMBL" id="GAV06384.1"/>
    </source>
</evidence>
<protein>
    <submittedName>
        <fullName evidence="1">Uncharacterized protein</fullName>
    </submittedName>
</protein>